<keyword evidence="3" id="KW-0677">Repeat</keyword>
<feature type="compositionally biased region" description="Basic and acidic residues" evidence="9">
    <location>
        <begin position="181"/>
        <end position="198"/>
    </location>
</feature>
<dbReference type="OrthoDB" id="8424999at2759"/>
<sequence>MSSVQSLRQFISERLTAAAGEIFTEFEKTIVQYEEEIDRQRRLLDISWKPQINLHRIELPHRYVWKEKEVLTKQQLWNQERNSTLDQEEPELPREECVSPQQEPERPQEEPELPQEEPKPPQKEPDLPQEEPEPPQKEPDLPQEEPGSPQQEPERPQEESELPQEEELCIRQDEEQLLPKQETDRFTLTPDHEERNNLEPEPNVEHLLSQNAPGAENQDREESRNEDPGRSRDGELKQVKRTPRTRGRRDNVGRPKLKRHTDTRTAKKVFSCQTCGKSYGYRKTLKIHIRTHTGERPYRCQTCGKKFGDRKTLKSHMRTHTGERPYPCEICGKHFSQRGNLITHMRAHAGEKPFCCQTCEKSFITKPVLIKHMRTHTGEKPYQCQTCARRFSQKGNLIRHMRTHRR</sequence>
<dbReference type="GeneID" id="108248676"/>
<keyword evidence="7" id="KW-0539">Nucleus</keyword>
<evidence type="ECO:0000256" key="5">
    <source>
        <dbReference type="ARBA" id="ARBA00022833"/>
    </source>
</evidence>
<evidence type="ECO:0000259" key="10">
    <source>
        <dbReference type="PROSITE" id="PS50157"/>
    </source>
</evidence>
<reference evidence="11" key="1">
    <citation type="submission" date="2025-08" db="UniProtKB">
        <authorList>
            <consortium name="Ensembl"/>
        </authorList>
    </citation>
    <scope>IDENTIFICATION</scope>
</reference>
<evidence type="ECO:0000256" key="1">
    <source>
        <dbReference type="ARBA" id="ARBA00004123"/>
    </source>
</evidence>
<dbReference type="Pfam" id="PF13912">
    <property type="entry name" value="zf-C2H2_6"/>
    <property type="match status" value="1"/>
</dbReference>
<dbReference type="GeneTree" id="ENSGT00940000161979"/>
<keyword evidence="6" id="KW-0238">DNA-binding</keyword>
<keyword evidence="4 8" id="KW-0863">Zinc-finger</keyword>
<keyword evidence="5" id="KW-0862">Zinc</keyword>
<evidence type="ECO:0000256" key="3">
    <source>
        <dbReference type="ARBA" id="ARBA00022737"/>
    </source>
</evidence>
<comment type="subcellular location">
    <subcellularLocation>
        <location evidence="1">Nucleus</location>
    </subcellularLocation>
</comment>
<dbReference type="FunFam" id="3.30.160.60:FF:002343">
    <property type="entry name" value="Zinc finger protein 33A"/>
    <property type="match status" value="1"/>
</dbReference>
<dbReference type="FunFam" id="3.30.160.60:FF:000912">
    <property type="entry name" value="Zinc finger protein 660"/>
    <property type="match status" value="2"/>
</dbReference>
<protein>
    <submittedName>
        <fullName evidence="11">Zinc finger protein 768-like</fullName>
    </submittedName>
</protein>
<feature type="compositionally biased region" description="Basic and acidic residues" evidence="9">
    <location>
        <begin position="116"/>
        <end position="126"/>
    </location>
</feature>
<feature type="compositionally biased region" description="Basic and acidic residues" evidence="9">
    <location>
        <begin position="217"/>
        <end position="238"/>
    </location>
</feature>
<dbReference type="AlphaFoldDB" id="A0A3Q3AC63"/>
<feature type="domain" description="C2H2-type" evidence="10">
    <location>
        <begin position="354"/>
        <end position="381"/>
    </location>
</feature>
<dbReference type="FunFam" id="3.30.160.60:FF:001325">
    <property type="entry name" value="zinc finger protein 200"/>
    <property type="match status" value="1"/>
</dbReference>
<dbReference type="GO" id="GO:0005634">
    <property type="term" value="C:nucleus"/>
    <property type="evidence" value="ECO:0007669"/>
    <property type="project" value="UniProtKB-SubCell"/>
</dbReference>
<dbReference type="GO" id="GO:0000981">
    <property type="term" value="F:DNA-binding transcription factor activity, RNA polymerase II-specific"/>
    <property type="evidence" value="ECO:0007669"/>
    <property type="project" value="TreeGrafter"/>
</dbReference>
<dbReference type="OMA" id="CKFNADE"/>
<evidence type="ECO:0000256" key="9">
    <source>
        <dbReference type="SAM" id="MobiDB-lite"/>
    </source>
</evidence>
<feature type="compositionally biased region" description="Basic and acidic residues" evidence="9">
    <location>
        <begin position="91"/>
        <end position="109"/>
    </location>
</feature>
<organism evidence="11 12">
    <name type="scientific">Kryptolebias marmoratus</name>
    <name type="common">Mangrove killifish</name>
    <name type="synonym">Rivulus marmoratus</name>
    <dbReference type="NCBI Taxonomy" id="37003"/>
    <lineage>
        <taxon>Eukaryota</taxon>
        <taxon>Metazoa</taxon>
        <taxon>Chordata</taxon>
        <taxon>Craniata</taxon>
        <taxon>Vertebrata</taxon>
        <taxon>Euteleostomi</taxon>
        <taxon>Actinopterygii</taxon>
        <taxon>Neopterygii</taxon>
        <taxon>Teleostei</taxon>
        <taxon>Neoteleostei</taxon>
        <taxon>Acanthomorphata</taxon>
        <taxon>Ovalentaria</taxon>
        <taxon>Atherinomorphae</taxon>
        <taxon>Cyprinodontiformes</taxon>
        <taxon>Rivulidae</taxon>
        <taxon>Kryptolebias</taxon>
    </lineage>
</organism>
<dbReference type="SUPFAM" id="SSF57667">
    <property type="entry name" value="beta-beta-alpha zinc fingers"/>
    <property type="match status" value="3"/>
</dbReference>
<dbReference type="Pfam" id="PF00096">
    <property type="entry name" value="zf-C2H2"/>
    <property type="match status" value="4"/>
</dbReference>
<accession>A0A3Q3AC63</accession>
<evidence type="ECO:0000313" key="11">
    <source>
        <dbReference type="Ensembl" id="ENSKMAP00000008739.1"/>
    </source>
</evidence>
<dbReference type="InterPro" id="IPR013087">
    <property type="entry name" value="Znf_C2H2_type"/>
</dbReference>
<dbReference type="GO" id="GO:0003677">
    <property type="term" value="F:DNA binding"/>
    <property type="evidence" value="ECO:0007669"/>
    <property type="project" value="UniProtKB-KW"/>
</dbReference>
<dbReference type="PANTHER" id="PTHR24394:SF29">
    <property type="entry name" value="MYONEURIN"/>
    <property type="match status" value="1"/>
</dbReference>
<feature type="domain" description="C2H2-type" evidence="10">
    <location>
        <begin position="326"/>
        <end position="353"/>
    </location>
</feature>
<feature type="domain" description="C2H2-type" evidence="10">
    <location>
        <begin position="382"/>
        <end position="406"/>
    </location>
</feature>
<evidence type="ECO:0000256" key="4">
    <source>
        <dbReference type="ARBA" id="ARBA00022771"/>
    </source>
</evidence>
<dbReference type="Proteomes" id="UP000264800">
    <property type="component" value="Unplaced"/>
</dbReference>
<dbReference type="PROSITE" id="PS50157">
    <property type="entry name" value="ZINC_FINGER_C2H2_2"/>
    <property type="match status" value="5"/>
</dbReference>
<keyword evidence="12" id="KW-1185">Reference proteome</keyword>
<reference evidence="11" key="2">
    <citation type="submission" date="2025-09" db="UniProtKB">
        <authorList>
            <consortium name="Ensembl"/>
        </authorList>
    </citation>
    <scope>IDENTIFICATION</scope>
</reference>
<dbReference type="Ensembl" id="ENSKMAT00000008869.1">
    <property type="protein sequence ID" value="ENSKMAP00000008739.1"/>
    <property type="gene ID" value="ENSKMAG00000006563.1"/>
</dbReference>
<dbReference type="FunFam" id="3.30.160.60:FF:001465">
    <property type="entry name" value="Zinc finger protein 560"/>
    <property type="match status" value="1"/>
</dbReference>
<dbReference type="PROSITE" id="PS00028">
    <property type="entry name" value="ZINC_FINGER_C2H2_1"/>
    <property type="match status" value="5"/>
</dbReference>
<feature type="region of interest" description="Disordered" evidence="9">
    <location>
        <begin position="81"/>
        <end position="263"/>
    </location>
</feature>
<dbReference type="Gene3D" id="3.30.160.60">
    <property type="entry name" value="Classic Zinc Finger"/>
    <property type="match status" value="5"/>
</dbReference>
<name>A0A3Q3AC63_KRYMA</name>
<dbReference type="SMART" id="SM00355">
    <property type="entry name" value="ZnF_C2H2"/>
    <property type="match status" value="5"/>
</dbReference>
<dbReference type="InterPro" id="IPR036236">
    <property type="entry name" value="Znf_C2H2_sf"/>
</dbReference>
<feature type="domain" description="C2H2-type" evidence="10">
    <location>
        <begin position="298"/>
        <end position="325"/>
    </location>
</feature>
<dbReference type="GO" id="GO:0000122">
    <property type="term" value="P:negative regulation of transcription by RNA polymerase II"/>
    <property type="evidence" value="ECO:0007669"/>
    <property type="project" value="UniProtKB-ARBA"/>
</dbReference>
<proteinExistence type="predicted"/>
<dbReference type="PANTHER" id="PTHR24394">
    <property type="entry name" value="ZINC FINGER PROTEIN"/>
    <property type="match status" value="1"/>
</dbReference>
<evidence type="ECO:0000313" key="12">
    <source>
        <dbReference type="Proteomes" id="UP000264800"/>
    </source>
</evidence>
<keyword evidence="2" id="KW-0479">Metal-binding</keyword>
<evidence type="ECO:0000256" key="8">
    <source>
        <dbReference type="PROSITE-ProRule" id="PRU00042"/>
    </source>
</evidence>
<dbReference type="KEGG" id="kmr:108248676"/>
<feature type="domain" description="C2H2-type" evidence="10">
    <location>
        <begin position="270"/>
        <end position="297"/>
    </location>
</feature>
<dbReference type="RefSeq" id="XP_017293095.1">
    <property type="nucleotide sequence ID" value="XM_017437606.3"/>
</dbReference>
<evidence type="ECO:0000256" key="7">
    <source>
        <dbReference type="ARBA" id="ARBA00023242"/>
    </source>
</evidence>
<evidence type="ECO:0000256" key="6">
    <source>
        <dbReference type="ARBA" id="ARBA00023125"/>
    </source>
</evidence>
<evidence type="ECO:0000256" key="2">
    <source>
        <dbReference type="ARBA" id="ARBA00022723"/>
    </source>
</evidence>
<dbReference type="GO" id="GO:0008270">
    <property type="term" value="F:zinc ion binding"/>
    <property type="evidence" value="ECO:0007669"/>
    <property type="project" value="UniProtKB-KW"/>
</dbReference>